<dbReference type="SUPFAM" id="SSF52518">
    <property type="entry name" value="Thiamin diphosphate-binding fold (THDP-binding)"/>
    <property type="match status" value="1"/>
</dbReference>
<accession>A0A0N7MAD9</accession>
<keyword evidence="12" id="KW-0670">Pyruvate</keyword>
<dbReference type="Gene3D" id="3.40.50.1220">
    <property type="entry name" value="TPP-binding domain"/>
    <property type="match status" value="1"/>
</dbReference>
<keyword evidence="6" id="KW-0210">Decarboxylase</keyword>
<feature type="domain" description="Thiamine pyrophosphate enzyme central" evidence="10">
    <location>
        <begin position="202"/>
        <end position="325"/>
    </location>
</feature>
<dbReference type="GO" id="GO:0005829">
    <property type="term" value="C:cytosol"/>
    <property type="evidence" value="ECO:0007669"/>
    <property type="project" value="TreeGrafter"/>
</dbReference>
<dbReference type="GO" id="GO:0030976">
    <property type="term" value="F:thiamine pyrophosphate binding"/>
    <property type="evidence" value="ECO:0007669"/>
    <property type="project" value="InterPro"/>
</dbReference>
<sequence>MTTEHWTVGSYLAKRLQEAGIKDYFVVPGDYNLVLLDELLSNRDLQMVSCCNELNAGYAADGYARAAGGPSAVVVTYSVGGLSLLNAVAGAYAEDLPLIAISGGPNTNSEAEWEYLHHTLGEVDYDYQREMFARVTAEAVTIHHPSLAPVAIDRAIDTAMLRRKPVYIEIASNIAGAATSAPVPRSFARQPNSDPNTLSAAVAKVSEFLNSADRPVIVAGSKVRAGQAERSLRSLAAACEYAQASMPNAKSFLTEANPNFMGIYWGPVSTPGCGEIVDAADGLLFVGPVFTDYTTTGHQLGFDPGKAVKVHPTSIQFGETHFSNVRMDEFLDALADKLTPNNGAMAAFERVKTQQSPQEPNAPDTPVTVRQLFAPRRGGVFGKRLQKAGG</sequence>
<dbReference type="RefSeq" id="WP_082643690.1">
    <property type="nucleotide sequence ID" value="NZ_CYUD01000010.1"/>
</dbReference>
<dbReference type="GO" id="GO:0004737">
    <property type="term" value="F:pyruvate decarboxylase activity"/>
    <property type="evidence" value="ECO:0007669"/>
    <property type="project" value="UniProtKB-EC"/>
</dbReference>
<evidence type="ECO:0000256" key="1">
    <source>
        <dbReference type="ARBA" id="ARBA00001041"/>
    </source>
</evidence>
<dbReference type="InterPro" id="IPR047213">
    <property type="entry name" value="TPP_PYR_PDC_IPDC-like"/>
</dbReference>
<evidence type="ECO:0000256" key="7">
    <source>
        <dbReference type="ARBA" id="ARBA00022842"/>
    </source>
</evidence>
<dbReference type="Proteomes" id="UP000051260">
    <property type="component" value="Unassembled WGS sequence"/>
</dbReference>
<keyword evidence="9 12" id="KW-0456">Lyase</keyword>
<evidence type="ECO:0000256" key="2">
    <source>
        <dbReference type="ARBA" id="ARBA00001964"/>
    </source>
</evidence>
<evidence type="ECO:0000256" key="5">
    <source>
        <dbReference type="ARBA" id="ARBA00022723"/>
    </source>
</evidence>
<dbReference type="EC" id="4.1.1.1" evidence="4"/>
<dbReference type="InterPro" id="IPR012001">
    <property type="entry name" value="Thiamin_PyroP_enz_TPP-bd_dom"/>
</dbReference>
<reference evidence="13" key="1">
    <citation type="submission" date="2015-09" db="EMBL/GenBank/DDBJ databases">
        <authorList>
            <person name="Rodrigo-Torres L."/>
            <person name="Arahal D.R."/>
        </authorList>
    </citation>
    <scope>NUCLEOTIDE SEQUENCE [LARGE SCALE GENOMIC DNA]</scope>
    <source>
        <strain evidence="13">CECT 5091</strain>
    </source>
</reference>
<dbReference type="FunFam" id="3.40.50.1220:FF:000009">
    <property type="entry name" value="Pyruvate decarboxylase 1"/>
    <property type="match status" value="1"/>
</dbReference>
<evidence type="ECO:0000313" key="12">
    <source>
        <dbReference type="EMBL" id="CUK10549.1"/>
    </source>
</evidence>
<dbReference type="PANTHER" id="PTHR43452:SF1">
    <property type="entry name" value="PYRUVATE DECARBOXYLASE C186.09-RELATED"/>
    <property type="match status" value="1"/>
</dbReference>
<comment type="cofactor">
    <cofactor evidence="2">
        <name>thiamine diphosphate</name>
        <dbReference type="ChEBI" id="CHEBI:58937"/>
    </cofactor>
</comment>
<comment type="catalytic activity">
    <reaction evidence="1">
        <text>a 2-oxocarboxylate + H(+) = an aldehyde + CO2</text>
        <dbReference type="Rhea" id="RHEA:11628"/>
        <dbReference type="ChEBI" id="CHEBI:15378"/>
        <dbReference type="ChEBI" id="CHEBI:16526"/>
        <dbReference type="ChEBI" id="CHEBI:17478"/>
        <dbReference type="ChEBI" id="CHEBI:35179"/>
        <dbReference type="EC" id="4.1.1.1"/>
    </reaction>
</comment>
<evidence type="ECO:0000259" key="10">
    <source>
        <dbReference type="Pfam" id="PF00205"/>
    </source>
</evidence>
<dbReference type="Pfam" id="PF00205">
    <property type="entry name" value="TPP_enzyme_M"/>
    <property type="match status" value="1"/>
</dbReference>
<gene>
    <name evidence="12" type="primary">pdc</name>
    <name evidence="12" type="ORF">RUE5091_03328</name>
</gene>
<evidence type="ECO:0000313" key="13">
    <source>
        <dbReference type="Proteomes" id="UP000051260"/>
    </source>
</evidence>
<keyword evidence="13" id="KW-1185">Reference proteome</keyword>
<dbReference type="InterPro" id="IPR012000">
    <property type="entry name" value="Thiamin_PyroP_enz_cen_dom"/>
</dbReference>
<dbReference type="SUPFAM" id="SSF52467">
    <property type="entry name" value="DHS-like NAD/FAD-binding domain"/>
    <property type="match status" value="1"/>
</dbReference>
<evidence type="ECO:0000256" key="4">
    <source>
        <dbReference type="ARBA" id="ARBA00013202"/>
    </source>
</evidence>
<dbReference type="STRING" id="1715692.RUE5091_03328"/>
<dbReference type="Gene3D" id="3.40.50.970">
    <property type="match status" value="1"/>
</dbReference>
<evidence type="ECO:0000256" key="3">
    <source>
        <dbReference type="ARBA" id="ARBA00007812"/>
    </source>
</evidence>
<evidence type="ECO:0000256" key="8">
    <source>
        <dbReference type="ARBA" id="ARBA00023052"/>
    </source>
</evidence>
<name>A0A0N7MAD9_9RHOB</name>
<dbReference type="InterPro" id="IPR012110">
    <property type="entry name" value="PDC/IPDC-like"/>
</dbReference>
<proteinExistence type="inferred from homology"/>
<dbReference type="EMBL" id="CYUD01000010">
    <property type="protein sequence ID" value="CUK10549.1"/>
    <property type="molecule type" value="Genomic_DNA"/>
</dbReference>
<organism evidence="12 13">
    <name type="scientific">Ruegeria denitrificans</name>
    <dbReference type="NCBI Taxonomy" id="1715692"/>
    <lineage>
        <taxon>Bacteria</taxon>
        <taxon>Pseudomonadati</taxon>
        <taxon>Pseudomonadota</taxon>
        <taxon>Alphaproteobacteria</taxon>
        <taxon>Rhodobacterales</taxon>
        <taxon>Roseobacteraceae</taxon>
        <taxon>Ruegeria</taxon>
    </lineage>
</organism>
<dbReference type="FunFam" id="3.40.50.970:FF:000019">
    <property type="entry name" value="Pyruvate decarboxylase isozyme"/>
    <property type="match status" value="1"/>
</dbReference>
<protein>
    <recommendedName>
        <fullName evidence="4">pyruvate decarboxylase</fullName>
        <ecNumber evidence="4">4.1.1.1</ecNumber>
    </recommendedName>
</protein>
<evidence type="ECO:0000259" key="11">
    <source>
        <dbReference type="Pfam" id="PF02776"/>
    </source>
</evidence>
<dbReference type="InterPro" id="IPR029035">
    <property type="entry name" value="DHS-like_NAD/FAD-binding_dom"/>
</dbReference>
<dbReference type="AlphaFoldDB" id="A0A0N7MAD9"/>
<dbReference type="OrthoDB" id="4494979at2"/>
<dbReference type="CDD" id="cd07038">
    <property type="entry name" value="TPP_PYR_PDC_IPDC_like"/>
    <property type="match status" value="1"/>
</dbReference>
<evidence type="ECO:0000256" key="9">
    <source>
        <dbReference type="ARBA" id="ARBA00023239"/>
    </source>
</evidence>
<comment type="similarity">
    <text evidence="3">Belongs to the TPP enzyme family.</text>
</comment>
<dbReference type="Pfam" id="PF02776">
    <property type="entry name" value="TPP_enzyme_N"/>
    <property type="match status" value="1"/>
</dbReference>
<keyword evidence="8" id="KW-0786">Thiamine pyrophosphate</keyword>
<keyword evidence="7" id="KW-0460">Magnesium</keyword>
<feature type="domain" description="Thiamine pyrophosphate enzyme N-terminal TPP-binding" evidence="11">
    <location>
        <begin position="7"/>
        <end position="123"/>
    </location>
</feature>
<evidence type="ECO:0000256" key="6">
    <source>
        <dbReference type="ARBA" id="ARBA00022793"/>
    </source>
</evidence>
<dbReference type="GO" id="GO:0000949">
    <property type="term" value="P:aromatic amino acid family catabolic process to alcohol via Ehrlich pathway"/>
    <property type="evidence" value="ECO:0007669"/>
    <property type="project" value="TreeGrafter"/>
</dbReference>
<keyword evidence="5" id="KW-0479">Metal-binding</keyword>
<dbReference type="InterPro" id="IPR029061">
    <property type="entry name" value="THDP-binding"/>
</dbReference>
<dbReference type="PANTHER" id="PTHR43452">
    <property type="entry name" value="PYRUVATE DECARBOXYLASE"/>
    <property type="match status" value="1"/>
</dbReference>
<dbReference type="GO" id="GO:0000287">
    <property type="term" value="F:magnesium ion binding"/>
    <property type="evidence" value="ECO:0007669"/>
    <property type="project" value="InterPro"/>
</dbReference>